<keyword evidence="1" id="KW-0472">Membrane</keyword>
<accession>A0A1Y5Q4Q0</accession>
<evidence type="ECO:0008006" key="3">
    <source>
        <dbReference type="Google" id="ProtNLM"/>
    </source>
</evidence>
<organism evidence="2">
    <name type="scientific">uncultured Stenotrophomonas sp</name>
    <dbReference type="NCBI Taxonomy" id="165438"/>
    <lineage>
        <taxon>Bacteria</taxon>
        <taxon>Pseudomonadati</taxon>
        <taxon>Pseudomonadota</taxon>
        <taxon>Gammaproteobacteria</taxon>
        <taxon>Lysobacterales</taxon>
        <taxon>Lysobacteraceae</taxon>
        <taxon>Stenotrophomonas</taxon>
        <taxon>environmental samples</taxon>
    </lineage>
</organism>
<reference evidence="2" key="1">
    <citation type="submission" date="2016-03" db="EMBL/GenBank/DDBJ databases">
        <authorList>
            <person name="Ploux O."/>
        </authorList>
    </citation>
    <scope>NUCLEOTIDE SEQUENCE</scope>
    <source>
        <strain evidence="2">UC10</strain>
    </source>
</reference>
<dbReference type="AlphaFoldDB" id="A0A1Y5Q4Q0"/>
<feature type="transmembrane region" description="Helical" evidence="1">
    <location>
        <begin position="101"/>
        <end position="120"/>
    </location>
</feature>
<name>A0A1Y5Q4Q0_9GAMM</name>
<gene>
    <name evidence="2" type="ORF">STPYR_12189</name>
</gene>
<sequence>MNPPLPPRSTAAAFVDATAKLSLLMAGLSVLWCLLQLLLATLLDRFDPAGWLQRQYLPVPPALEWALRHALALSLATLLLALAFAAVSWALLRHRAWGRRGFIVFLVAVAVANFAMLPLLDGMFDAMQAMLPAEFLTTAQGREAVLQIRSGRWVALASAGITALAFAALHGWLVLRLCRPDVRALFR</sequence>
<keyword evidence="1" id="KW-1133">Transmembrane helix</keyword>
<evidence type="ECO:0000313" key="2">
    <source>
        <dbReference type="EMBL" id="SBV37259.1"/>
    </source>
</evidence>
<evidence type="ECO:0000256" key="1">
    <source>
        <dbReference type="SAM" id="Phobius"/>
    </source>
</evidence>
<protein>
    <recommendedName>
        <fullName evidence="3">Transmembrane protein</fullName>
    </recommendedName>
</protein>
<feature type="transmembrane region" description="Helical" evidence="1">
    <location>
        <begin position="21"/>
        <end position="43"/>
    </location>
</feature>
<proteinExistence type="predicted"/>
<feature type="transmembrane region" description="Helical" evidence="1">
    <location>
        <begin position="70"/>
        <end position="92"/>
    </location>
</feature>
<dbReference type="EMBL" id="FLTS01000001">
    <property type="protein sequence ID" value="SBV37259.1"/>
    <property type="molecule type" value="Genomic_DNA"/>
</dbReference>
<keyword evidence="1" id="KW-0812">Transmembrane</keyword>
<feature type="transmembrane region" description="Helical" evidence="1">
    <location>
        <begin position="153"/>
        <end position="175"/>
    </location>
</feature>